<sequence length="171" mass="18754">MAICFELVVNFGDNIRAARAAALTDTKPWVLRAGDHSVRLHRPMLRAAGSYSEVSFVPVAVGSGVALDGTLPRLRLTAAELTELGHQLYELLATFDGYVIARVGWDPESLLDPVELKAEWSEELADGSLHGLVLCESLHGELGLDDEYVPFRPGYRWMPYRGEKPSSSTAD</sequence>
<gene>
    <name evidence="1" type="ORF">R2D22_17560</name>
</gene>
<dbReference type="Proteomes" id="UP001301731">
    <property type="component" value="Chromosome"/>
</dbReference>
<proteinExistence type="predicted"/>
<dbReference type="RefSeq" id="WP_318104646.1">
    <property type="nucleotide sequence ID" value="NZ_CP137573.1"/>
</dbReference>
<dbReference type="EMBL" id="CP137573">
    <property type="protein sequence ID" value="WOX23104.1"/>
    <property type="molecule type" value="Genomic_DNA"/>
</dbReference>
<keyword evidence="2" id="KW-1185">Reference proteome</keyword>
<protein>
    <submittedName>
        <fullName evidence="1">Uncharacterized protein</fullName>
    </submittedName>
</protein>
<organism evidence="1 2">
    <name type="scientific">Streptomyces solicathayae</name>
    <dbReference type="NCBI Taxonomy" id="3081768"/>
    <lineage>
        <taxon>Bacteria</taxon>
        <taxon>Bacillati</taxon>
        <taxon>Actinomycetota</taxon>
        <taxon>Actinomycetes</taxon>
        <taxon>Kitasatosporales</taxon>
        <taxon>Streptomycetaceae</taxon>
        <taxon>Streptomyces</taxon>
    </lineage>
</organism>
<name>A0ABZ0LUI0_9ACTN</name>
<reference evidence="1 2" key="1">
    <citation type="submission" date="2023-10" db="EMBL/GenBank/DDBJ databases">
        <title>The genome sequence of Streptomyces sp. HUAS YS2.</title>
        <authorList>
            <person name="Mo P."/>
        </authorList>
    </citation>
    <scope>NUCLEOTIDE SEQUENCE [LARGE SCALE GENOMIC DNA]</scope>
    <source>
        <strain evidence="1 2">HUAS YS2</strain>
    </source>
</reference>
<accession>A0ABZ0LUI0</accession>
<evidence type="ECO:0000313" key="1">
    <source>
        <dbReference type="EMBL" id="WOX23104.1"/>
    </source>
</evidence>
<evidence type="ECO:0000313" key="2">
    <source>
        <dbReference type="Proteomes" id="UP001301731"/>
    </source>
</evidence>